<gene>
    <name evidence="3" type="ORF">AXG93_411s1260</name>
</gene>
<reference evidence="3" key="1">
    <citation type="submission" date="2016-03" db="EMBL/GenBank/DDBJ databases">
        <title>Mechanisms controlling the formation of the plant cell surface in tip-growing cells are functionally conserved among land plants.</title>
        <authorList>
            <person name="Honkanen S."/>
            <person name="Jones V.A."/>
            <person name="Morieri G."/>
            <person name="Champion C."/>
            <person name="Hetherington A.J."/>
            <person name="Kelly S."/>
            <person name="Saint-Marcoux D."/>
            <person name="Proust H."/>
            <person name="Prescott H."/>
            <person name="Dolan L."/>
        </authorList>
    </citation>
    <scope>NUCLEOTIDE SEQUENCE [LARGE SCALE GENOMIC DNA]</scope>
    <source>
        <tissue evidence="3">Whole gametophyte</tissue>
    </source>
</reference>
<name>A0A176VFT3_MARPO</name>
<dbReference type="PROSITE" id="PS50181">
    <property type="entry name" value="FBOX"/>
    <property type="match status" value="1"/>
</dbReference>
<feature type="domain" description="F-box" evidence="2">
    <location>
        <begin position="161"/>
        <end position="210"/>
    </location>
</feature>
<dbReference type="EMBL" id="LVLJ01003789">
    <property type="protein sequence ID" value="OAE19720.1"/>
    <property type="molecule type" value="Genomic_DNA"/>
</dbReference>
<dbReference type="SUPFAM" id="SSF50965">
    <property type="entry name" value="Galactose oxidase, central domain"/>
    <property type="match status" value="1"/>
</dbReference>
<feature type="region of interest" description="Disordered" evidence="1">
    <location>
        <begin position="29"/>
        <end position="64"/>
    </location>
</feature>
<dbReference type="Pfam" id="PF07734">
    <property type="entry name" value="FBA_1"/>
    <property type="match status" value="1"/>
</dbReference>
<accession>A0A176VFT3</accession>
<dbReference type="PANTHER" id="PTHR31672">
    <property type="entry name" value="BNACNNG10540D PROTEIN"/>
    <property type="match status" value="1"/>
</dbReference>
<dbReference type="PANTHER" id="PTHR31672:SF2">
    <property type="entry name" value="F-BOX DOMAIN-CONTAINING PROTEIN"/>
    <property type="match status" value="1"/>
</dbReference>
<proteinExistence type="predicted"/>
<protein>
    <recommendedName>
        <fullName evidence="2">F-box domain-containing protein</fullName>
    </recommendedName>
</protein>
<dbReference type="AlphaFoldDB" id="A0A176VFT3"/>
<sequence length="535" mass="60857">MSQSQDRYYGFWTRLQHPALKIDAHSRMPAHRPGHTVTPATGKHPTPRHSGQPQIDQKMVPASAVQDPTYGKTVRGKIGKERKRRLLRKFSLYCKEEKMIIPKDGVTDMSMITEEQNSVEPLVAGTFQRSVIVDVSNPRLAETGEHQRPWKKSRATSSAESAEETPLPIEMVEHIVGMMPFPSILTARLLNRSFKSLFSEQSKNARFREIVKSVSSTWNQYCPVILNRDAEWLMGYDRVNHRWQKMALGIARRNYVGLGSPWIAAQKLKGAGCLICGLSLGLFVCNVFTKGWRWLPSRPNDESPKDLFIIPDGPDAYKILTITLLRPLQSGKVCAQLYDSKTDSWSMQISNANFTLSFNSSSVYVNGLVYYMQYDEDDDRQVMRLCFYNVSEATWHAIPHPFACMLHTIETYELLMFQNRAMVVMQLIPFHNPASRAVRRNTLIVFSIDPISKEIKEEARGPAYTMHGASSTLFTSDDESIYFGDPQTVKSSVVALNVHKREWSCLRRPLCTDGSFQNKWVTFAFQPGMNPFVAV</sequence>
<dbReference type="InterPro" id="IPR001810">
    <property type="entry name" value="F-box_dom"/>
</dbReference>
<evidence type="ECO:0000256" key="1">
    <source>
        <dbReference type="SAM" id="MobiDB-lite"/>
    </source>
</evidence>
<dbReference type="Pfam" id="PF00646">
    <property type="entry name" value="F-box"/>
    <property type="match status" value="1"/>
</dbReference>
<evidence type="ECO:0000313" key="3">
    <source>
        <dbReference type="EMBL" id="OAE19720.1"/>
    </source>
</evidence>
<dbReference type="InterPro" id="IPR006527">
    <property type="entry name" value="F-box-assoc_dom_typ1"/>
</dbReference>
<evidence type="ECO:0000313" key="4">
    <source>
        <dbReference type="Proteomes" id="UP000077202"/>
    </source>
</evidence>
<keyword evidence="4" id="KW-1185">Reference proteome</keyword>
<comment type="caution">
    <text evidence="3">The sequence shown here is derived from an EMBL/GenBank/DDBJ whole genome shotgun (WGS) entry which is preliminary data.</text>
</comment>
<dbReference type="Proteomes" id="UP000077202">
    <property type="component" value="Unassembled WGS sequence"/>
</dbReference>
<evidence type="ECO:0000259" key="2">
    <source>
        <dbReference type="PROSITE" id="PS50181"/>
    </source>
</evidence>
<feature type="region of interest" description="Disordered" evidence="1">
    <location>
        <begin position="139"/>
        <end position="164"/>
    </location>
</feature>
<organism evidence="3 4">
    <name type="scientific">Marchantia polymorpha subsp. ruderalis</name>
    <dbReference type="NCBI Taxonomy" id="1480154"/>
    <lineage>
        <taxon>Eukaryota</taxon>
        <taxon>Viridiplantae</taxon>
        <taxon>Streptophyta</taxon>
        <taxon>Embryophyta</taxon>
        <taxon>Marchantiophyta</taxon>
        <taxon>Marchantiopsida</taxon>
        <taxon>Marchantiidae</taxon>
        <taxon>Marchantiales</taxon>
        <taxon>Marchantiaceae</taxon>
        <taxon>Marchantia</taxon>
    </lineage>
</organism>
<dbReference type="InterPro" id="IPR011043">
    <property type="entry name" value="Gal_Oxase/kelch_b-propeller"/>
</dbReference>
<dbReference type="InterPro" id="IPR050796">
    <property type="entry name" value="SCF_F-box_component"/>
</dbReference>